<keyword evidence="9" id="KW-1185">Reference proteome</keyword>
<evidence type="ECO:0000313" key="9">
    <source>
        <dbReference type="Proteomes" id="UP000286208"/>
    </source>
</evidence>
<sequence length="283" mass="29641">MNPTATAVRAGFSRGWIELRQLFTAGPDLIGQFMTPVISLVVLYLLRNKQYAGSDLSISELALPGLIGSIIVFNGLFAITNVLVLDREDGTLLRAKTVPGGMIGYFVGKVVSAAGSVVVQVAVVLAVGMLVIGGSSLDGAGAWVTFVWVLALSLLAALPAGAILGAVLDGPRATFLLTMPLMALVAISGIFYPITALPGWLQGVAQAFPIYWSGLGMRSALLPSDAVAVEIGESWRHVETAAVLGAWAVAGLLIAPVVLRRMARHESGSSMAARREKAMQRAF</sequence>
<reference evidence="8 9" key="1">
    <citation type="submission" date="2018-11" db="EMBL/GenBank/DDBJ databases">
        <title>Rhodococcus spongicola sp. nov. and Rhodococcus xishaensis sp. nov. from marine sponges.</title>
        <authorList>
            <person name="Li L."/>
            <person name="Lin H.W."/>
        </authorList>
    </citation>
    <scope>NUCLEOTIDE SEQUENCE [LARGE SCALE GENOMIC DNA]</scope>
    <source>
        <strain evidence="8 9">CCTCC AB2014297</strain>
    </source>
</reference>
<dbReference type="Proteomes" id="UP000286208">
    <property type="component" value="Unassembled WGS sequence"/>
</dbReference>
<accession>A0A3S3BB39</accession>
<feature type="transmembrane region" description="Helical" evidence="6">
    <location>
        <begin position="145"/>
        <end position="168"/>
    </location>
</feature>
<evidence type="ECO:0000256" key="4">
    <source>
        <dbReference type="ARBA" id="ARBA00023136"/>
    </source>
</evidence>
<dbReference type="InterPro" id="IPR013525">
    <property type="entry name" value="ABC2_TM"/>
</dbReference>
<organism evidence="8 9">
    <name type="scientific">Prescottella agglutinans</name>
    <dbReference type="NCBI Taxonomy" id="1644129"/>
    <lineage>
        <taxon>Bacteria</taxon>
        <taxon>Bacillati</taxon>
        <taxon>Actinomycetota</taxon>
        <taxon>Actinomycetes</taxon>
        <taxon>Mycobacteriales</taxon>
        <taxon>Nocardiaceae</taxon>
        <taxon>Prescottella</taxon>
    </lineage>
</organism>
<keyword evidence="4 6" id="KW-0472">Membrane</keyword>
<dbReference type="PANTHER" id="PTHR43229:SF2">
    <property type="entry name" value="NODULATION PROTEIN J"/>
    <property type="match status" value="1"/>
</dbReference>
<evidence type="ECO:0000256" key="3">
    <source>
        <dbReference type="ARBA" id="ARBA00022989"/>
    </source>
</evidence>
<evidence type="ECO:0000256" key="6">
    <source>
        <dbReference type="RuleBase" id="RU361157"/>
    </source>
</evidence>
<dbReference type="OrthoDB" id="9786643at2"/>
<dbReference type="InterPro" id="IPR051784">
    <property type="entry name" value="Nod_factor_ABC_transporter"/>
</dbReference>
<feature type="transmembrane region" description="Helical" evidence="6">
    <location>
        <begin position="106"/>
        <end position="133"/>
    </location>
</feature>
<dbReference type="GO" id="GO:0046677">
    <property type="term" value="P:response to antibiotic"/>
    <property type="evidence" value="ECO:0007669"/>
    <property type="project" value="UniProtKB-KW"/>
</dbReference>
<dbReference type="InterPro" id="IPR047817">
    <property type="entry name" value="ABC2_TM_bact-type"/>
</dbReference>
<keyword evidence="6" id="KW-0813">Transport</keyword>
<dbReference type="PIRSF" id="PIRSF006648">
    <property type="entry name" value="DrrB"/>
    <property type="match status" value="1"/>
</dbReference>
<dbReference type="EMBL" id="RKLP01000013">
    <property type="protein sequence ID" value="RVW07252.1"/>
    <property type="molecule type" value="Genomic_DNA"/>
</dbReference>
<keyword evidence="3 6" id="KW-1133">Transmembrane helix</keyword>
<dbReference type="AlphaFoldDB" id="A0A3S3BB39"/>
<comment type="caution">
    <text evidence="8">The sequence shown here is derived from an EMBL/GenBank/DDBJ whole genome shotgun (WGS) entry which is preliminary data.</text>
</comment>
<comment type="similarity">
    <text evidence="6">Belongs to the ABC-2 integral membrane protein family.</text>
</comment>
<dbReference type="GO" id="GO:0043190">
    <property type="term" value="C:ATP-binding cassette (ABC) transporter complex"/>
    <property type="evidence" value="ECO:0007669"/>
    <property type="project" value="InterPro"/>
</dbReference>
<feature type="transmembrane region" description="Helical" evidence="6">
    <location>
        <begin position="241"/>
        <end position="259"/>
    </location>
</feature>
<dbReference type="RefSeq" id="WP_127918248.1">
    <property type="nucleotide sequence ID" value="NZ_RKLP01000013.1"/>
</dbReference>
<proteinExistence type="inferred from homology"/>
<name>A0A3S3BB39_9NOCA</name>
<keyword evidence="6" id="KW-1003">Cell membrane</keyword>
<evidence type="ECO:0000259" key="7">
    <source>
        <dbReference type="PROSITE" id="PS51012"/>
    </source>
</evidence>
<feature type="domain" description="ABC transmembrane type-2" evidence="7">
    <location>
        <begin position="27"/>
        <end position="262"/>
    </location>
</feature>
<dbReference type="GO" id="GO:0140359">
    <property type="term" value="F:ABC-type transporter activity"/>
    <property type="evidence" value="ECO:0007669"/>
    <property type="project" value="InterPro"/>
</dbReference>
<feature type="transmembrane region" description="Helical" evidence="6">
    <location>
        <begin position="175"/>
        <end position="194"/>
    </location>
</feature>
<evidence type="ECO:0000256" key="5">
    <source>
        <dbReference type="ARBA" id="ARBA00023251"/>
    </source>
</evidence>
<gene>
    <name evidence="8" type="ORF">EGT67_22085</name>
</gene>
<keyword evidence="5" id="KW-0046">Antibiotic resistance</keyword>
<comment type="subcellular location">
    <subcellularLocation>
        <location evidence="6">Cell membrane</location>
        <topology evidence="6">Multi-pass membrane protein</topology>
    </subcellularLocation>
    <subcellularLocation>
        <location evidence="1">Membrane</location>
        <topology evidence="1">Multi-pass membrane protein</topology>
    </subcellularLocation>
</comment>
<dbReference type="PROSITE" id="PS51012">
    <property type="entry name" value="ABC_TM2"/>
    <property type="match status" value="1"/>
</dbReference>
<protein>
    <recommendedName>
        <fullName evidence="6">Transport permease protein</fullName>
    </recommendedName>
</protein>
<evidence type="ECO:0000313" key="8">
    <source>
        <dbReference type="EMBL" id="RVW07252.1"/>
    </source>
</evidence>
<dbReference type="PANTHER" id="PTHR43229">
    <property type="entry name" value="NODULATION PROTEIN J"/>
    <property type="match status" value="1"/>
</dbReference>
<evidence type="ECO:0000256" key="1">
    <source>
        <dbReference type="ARBA" id="ARBA00004141"/>
    </source>
</evidence>
<feature type="transmembrane region" description="Helical" evidence="6">
    <location>
        <begin position="66"/>
        <end position="85"/>
    </location>
</feature>
<dbReference type="InterPro" id="IPR000412">
    <property type="entry name" value="ABC_2_transport"/>
</dbReference>
<keyword evidence="2 6" id="KW-0812">Transmembrane</keyword>
<dbReference type="Pfam" id="PF01061">
    <property type="entry name" value="ABC2_membrane"/>
    <property type="match status" value="1"/>
</dbReference>
<feature type="transmembrane region" description="Helical" evidence="6">
    <location>
        <begin position="29"/>
        <end position="46"/>
    </location>
</feature>
<evidence type="ECO:0000256" key="2">
    <source>
        <dbReference type="ARBA" id="ARBA00022692"/>
    </source>
</evidence>